<sequence length="56" mass="6456">NLFDVLELFSGSFLANLSKKGSKMSKSSFRNFMLFSSPFWSCSPAVLFERFEAVHW</sequence>
<dbReference type="Proteomes" id="UP000789702">
    <property type="component" value="Unassembled WGS sequence"/>
</dbReference>
<reference evidence="1" key="1">
    <citation type="submission" date="2021-06" db="EMBL/GenBank/DDBJ databases">
        <authorList>
            <person name="Kallberg Y."/>
            <person name="Tangrot J."/>
            <person name="Rosling A."/>
        </authorList>
    </citation>
    <scope>NUCLEOTIDE SEQUENCE</scope>
    <source>
        <strain evidence="1">IL203A</strain>
    </source>
</reference>
<gene>
    <name evidence="1" type="ORF">DHETER_LOCUS12288</name>
</gene>
<keyword evidence="2" id="KW-1185">Reference proteome</keyword>
<evidence type="ECO:0000313" key="2">
    <source>
        <dbReference type="Proteomes" id="UP000789702"/>
    </source>
</evidence>
<evidence type="ECO:0000313" key="1">
    <source>
        <dbReference type="EMBL" id="CAG8711447.1"/>
    </source>
</evidence>
<proteinExistence type="predicted"/>
<name>A0ACA9PIV4_9GLOM</name>
<dbReference type="EMBL" id="CAJVPU010029664">
    <property type="protein sequence ID" value="CAG8711447.1"/>
    <property type="molecule type" value="Genomic_DNA"/>
</dbReference>
<feature type="non-terminal residue" evidence="1">
    <location>
        <position position="1"/>
    </location>
</feature>
<accession>A0ACA9PIV4</accession>
<organism evidence="1 2">
    <name type="scientific">Dentiscutata heterogama</name>
    <dbReference type="NCBI Taxonomy" id="1316150"/>
    <lineage>
        <taxon>Eukaryota</taxon>
        <taxon>Fungi</taxon>
        <taxon>Fungi incertae sedis</taxon>
        <taxon>Mucoromycota</taxon>
        <taxon>Glomeromycotina</taxon>
        <taxon>Glomeromycetes</taxon>
        <taxon>Diversisporales</taxon>
        <taxon>Gigasporaceae</taxon>
        <taxon>Dentiscutata</taxon>
    </lineage>
</organism>
<protein>
    <submittedName>
        <fullName evidence="1">17291_t:CDS:1</fullName>
    </submittedName>
</protein>
<comment type="caution">
    <text evidence="1">The sequence shown here is derived from an EMBL/GenBank/DDBJ whole genome shotgun (WGS) entry which is preliminary data.</text>
</comment>